<organism evidence="2 3">
    <name type="scientific">Hymenobacter daecheongensis DSM 21074</name>
    <dbReference type="NCBI Taxonomy" id="1121955"/>
    <lineage>
        <taxon>Bacteria</taxon>
        <taxon>Pseudomonadati</taxon>
        <taxon>Bacteroidota</taxon>
        <taxon>Cytophagia</taxon>
        <taxon>Cytophagales</taxon>
        <taxon>Hymenobacteraceae</taxon>
        <taxon>Hymenobacter</taxon>
    </lineage>
</organism>
<accession>A0A1M6EYR6</accession>
<sequence>MKLSPTTQEAALVLLSLPQLRGVLSVLLDQKMQPLLDAMSKGAQHGISEYFTTREALEFVKLSKPTLNKLRREGRITAYNSSDKRVLYRRSELVAYLEKAKVKGGPLEC</sequence>
<reference evidence="2 3" key="1">
    <citation type="submission" date="2016-11" db="EMBL/GenBank/DDBJ databases">
        <authorList>
            <person name="Jaros S."/>
            <person name="Januszkiewicz K."/>
            <person name="Wedrychowicz H."/>
        </authorList>
    </citation>
    <scope>NUCLEOTIDE SEQUENCE [LARGE SCALE GENOMIC DNA]</scope>
    <source>
        <strain evidence="2 3">DSM 21074</strain>
    </source>
</reference>
<name>A0A1M6EYR6_9BACT</name>
<dbReference type="Pfam" id="PF12728">
    <property type="entry name" value="HTH_17"/>
    <property type="match status" value="1"/>
</dbReference>
<gene>
    <name evidence="2" type="ORF">SAMN02745146_1868</name>
</gene>
<dbReference type="InterPro" id="IPR041657">
    <property type="entry name" value="HTH_17"/>
</dbReference>
<evidence type="ECO:0000313" key="2">
    <source>
        <dbReference type="EMBL" id="SHI90556.1"/>
    </source>
</evidence>
<keyword evidence="3" id="KW-1185">Reference proteome</keyword>
<evidence type="ECO:0000259" key="1">
    <source>
        <dbReference type="Pfam" id="PF12728"/>
    </source>
</evidence>
<dbReference type="OrthoDB" id="886362at2"/>
<feature type="domain" description="Helix-turn-helix" evidence="1">
    <location>
        <begin position="50"/>
        <end position="99"/>
    </location>
</feature>
<dbReference type="AlphaFoldDB" id="A0A1M6EYR6"/>
<evidence type="ECO:0000313" key="3">
    <source>
        <dbReference type="Proteomes" id="UP000184418"/>
    </source>
</evidence>
<dbReference type="Proteomes" id="UP000184418">
    <property type="component" value="Unassembled WGS sequence"/>
</dbReference>
<protein>
    <submittedName>
        <fullName evidence="2">DNA binding domain-containing protein, excisionase family</fullName>
    </submittedName>
</protein>
<dbReference type="EMBL" id="FQYN01000003">
    <property type="protein sequence ID" value="SHI90556.1"/>
    <property type="molecule type" value="Genomic_DNA"/>
</dbReference>
<dbReference type="STRING" id="1121955.SAMN02745146_1868"/>
<dbReference type="RefSeq" id="WP_084538900.1">
    <property type="nucleotide sequence ID" value="NZ_FQYN01000003.1"/>
</dbReference>
<proteinExistence type="predicted"/>